<protein>
    <submittedName>
        <fullName evidence="1">Uncharacterized protein</fullName>
    </submittedName>
</protein>
<accession>A0ACC1NAR9</accession>
<evidence type="ECO:0000313" key="1">
    <source>
        <dbReference type="EMBL" id="KAJ2976402.1"/>
    </source>
</evidence>
<gene>
    <name evidence="1" type="ORF">NQ176_g4975</name>
</gene>
<keyword evidence="2" id="KW-1185">Reference proteome</keyword>
<name>A0ACC1NAR9_9HYPO</name>
<dbReference type="Proteomes" id="UP001143910">
    <property type="component" value="Unassembled WGS sequence"/>
</dbReference>
<dbReference type="EMBL" id="JANJQO010000589">
    <property type="protein sequence ID" value="KAJ2976402.1"/>
    <property type="molecule type" value="Genomic_DNA"/>
</dbReference>
<sequence length="131" mass="13801">MKLSLTAAVAAMATTTTASITSITVPSTVAVDQPIPIKLVNNIDLSTTYQTAIAFGLGARPIDSSSVVGAPLASIYLQGRRWGARTGQFELRAVVFGVYGVSGEVGTTVYKANVTVGDKVSGEYIRLEWFQ</sequence>
<reference evidence="1" key="1">
    <citation type="submission" date="2022-08" db="EMBL/GenBank/DDBJ databases">
        <title>Genome Sequence of Lecanicillium fungicola.</title>
        <authorList>
            <person name="Buettner E."/>
        </authorList>
    </citation>
    <scope>NUCLEOTIDE SEQUENCE</scope>
    <source>
        <strain evidence="1">Babe33</strain>
    </source>
</reference>
<evidence type="ECO:0000313" key="2">
    <source>
        <dbReference type="Proteomes" id="UP001143910"/>
    </source>
</evidence>
<organism evidence="1 2">
    <name type="scientific">Zarea fungicola</name>
    <dbReference type="NCBI Taxonomy" id="93591"/>
    <lineage>
        <taxon>Eukaryota</taxon>
        <taxon>Fungi</taxon>
        <taxon>Dikarya</taxon>
        <taxon>Ascomycota</taxon>
        <taxon>Pezizomycotina</taxon>
        <taxon>Sordariomycetes</taxon>
        <taxon>Hypocreomycetidae</taxon>
        <taxon>Hypocreales</taxon>
        <taxon>Cordycipitaceae</taxon>
        <taxon>Zarea</taxon>
    </lineage>
</organism>
<proteinExistence type="predicted"/>
<comment type="caution">
    <text evidence="1">The sequence shown here is derived from an EMBL/GenBank/DDBJ whole genome shotgun (WGS) entry which is preliminary data.</text>
</comment>